<dbReference type="Proteomes" id="UP000324897">
    <property type="component" value="Chromosome 2"/>
</dbReference>
<keyword evidence="2 8" id="KW-0812">Transmembrane</keyword>
<organism evidence="10 11">
    <name type="scientific">Eragrostis curvula</name>
    <name type="common">weeping love grass</name>
    <dbReference type="NCBI Taxonomy" id="38414"/>
    <lineage>
        <taxon>Eukaryota</taxon>
        <taxon>Viridiplantae</taxon>
        <taxon>Streptophyta</taxon>
        <taxon>Embryophyta</taxon>
        <taxon>Tracheophyta</taxon>
        <taxon>Spermatophyta</taxon>
        <taxon>Magnoliopsida</taxon>
        <taxon>Liliopsida</taxon>
        <taxon>Poales</taxon>
        <taxon>Poaceae</taxon>
        <taxon>PACMAD clade</taxon>
        <taxon>Chloridoideae</taxon>
        <taxon>Eragrostideae</taxon>
        <taxon>Eragrostidinae</taxon>
        <taxon>Eragrostis</taxon>
    </lineage>
</organism>
<dbReference type="InterPro" id="IPR036770">
    <property type="entry name" value="Ankyrin_rpt-contain_sf"/>
</dbReference>
<evidence type="ECO:0000256" key="8">
    <source>
        <dbReference type="SAM" id="Phobius"/>
    </source>
</evidence>
<dbReference type="Pfam" id="PF12796">
    <property type="entry name" value="Ank_2"/>
    <property type="match status" value="3"/>
</dbReference>
<dbReference type="Pfam" id="PF13962">
    <property type="entry name" value="PGG"/>
    <property type="match status" value="1"/>
</dbReference>
<name>A0A5J9UVZ4_9POAL</name>
<dbReference type="AlphaFoldDB" id="A0A5J9UVZ4"/>
<dbReference type="PROSITE" id="PS50088">
    <property type="entry name" value="ANK_REPEAT"/>
    <property type="match status" value="2"/>
</dbReference>
<accession>A0A5J9UVZ4</accession>
<dbReference type="EMBL" id="RWGY01000013">
    <property type="protein sequence ID" value="TVU27438.1"/>
    <property type="molecule type" value="Genomic_DNA"/>
</dbReference>
<evidence type="ECO:0000256" key="7">
    <source>
        <dbReference type="PROSITE-ProRule" id="PRU00023"/>
    </source>
</evidence>
<evidence type="ECO:0000256" key="5">
    <source>
        <dbReference type="ARBA" id="ARBA00023043"/>
    </source>
</evidence>
<feature type="transmembrane region" description="Helical" evidence="8">
    <location>
        <begin position="537"/>
        <end position="557"/>
    </location>
</feature>
<comment type="subcellular location">
    <subcellularLocation>
        <location evidence="1">Membrane</location>
        <topology evidence="1">Multi-pass membrane protein</topology>
    </subcellularLocation>
</comment>
<dbReference type="InterPro" id="IPR026961">
    <property type="entry name" value="PGG_dom"/>
</dbReference>
<evidence type="ECO:0000313" key="11">
    <source>
        <dbReference type="Proteomes" id="UP000324897"/>
    </source>
</evidence>
<dbReference type="PROSITE" id="PS50297">
    <property type="entry name" value="ANK_REP_REGION"/>
    <property type="match status" value="1"/>
</dbReference>
<evidence type="ECO:0000256" key="1">
    <source>
        <dbReference type="ARBA" id="ARBA00004141"/>
    </source>
</evidence>
<keyword evidence="5 7" id="KW-0040">ANK repeat</keyword>
<keyword evidence="3" id="KW-0677">Repeat</keyword>
<evidence type="ECO:0000259" key="9">
    <source>
        <dbReference type="Pfam" id="PF13962"/>
    </source>
</evidence>
<protein>
    <recommendedName>
        <fullName evidence="9">PGG domain-containing protein</fullName>
    </recommendedName>
</protein>
<keyword evidence="6 8" id="KW-0472">Membrane</keyword>
<dbReference type="Gramene" id="TVU27438">
    <property type="protein sequence ID" value="TVU27438"/>
    <property type="gene ID" value="EJB05_30048"/>
</dbReference>
<keyword evidence="11" id="KW-1185">Reference proteome</keyword>
<proteinExistence type="predicted"/>
<feature type="non-terminal residue" evidence="10">
    <location>
        <position position="1"/>
    </location>
</feature>
<gene>
    <name evidence="10" type="ORF">EJB05_30048</name>
</gene>
<reference evidence="10 11" key="1">
    <citation type="journal article" date="2019" name="Sci. Rep.">
        <title>A high-quality genome of Eragrostis curvula grass provides insights into Poaceae evolution and supports new strategies to enhance forage quality.</title>
        <authorList>
            <person name="Carballo J."/>
            <person name="Santos B.A.C.M."/>
            <person name="Zappacosta D."/>
            <person name="Garbus I."/>
            <person name="Selva J.P."/>
            <person name="Gallo C.A."/>
            <person name="Diaz A."/>
            <person name="Albertini E."/>
            <person name="Caccamo M."/>
            <person name="Echenique V."/>
        </authorList>
    </citation>
    <scope>NUCLEOTIDE SEQUENCE [LARGE SCALE GENOMIC DNA]</scope>
    <source>
        <strain evidence="11">cv. Victoria</strain>
        <tissue evidence="10">Leaf</tissue>
    </source>
</reference>
<sequence length="580" mass="64294">MMEADTCSFPPMDRLLLKAATMGDATSMKHLELHTPRMLFGTTPQGNSCLHISAAHGHEQFCKEAVALDPSLLEAVNAEGETPLLTAVKYGHVSLARVLVELCRDHELRNTVMWAQDDDGCNVLHHAIRSGHRELTLELIAAEPALSRAVNQYNESPLFIAAARDFTDVCDRLLKIQDSAHSGHCNSNALHAAVHNGNSVITRMIMEARPLLAREENTVKETPAHKVALDGRTDLLRVMLEYDWSIGYLNTTGCGSLLICAAFRGHIDVARELLSHCPDAPYFYVGQAGFTVLHQAVQSVHPEFVEFIIGTPQLRKVVNMRDRYGYTALHRAVEMCNPRMVAALLLHPDIDVAVLNNYSNSSTWALSQSPDNSDHVKTLNWNEVSMLMLQANPKDAGYIHNIYMVVKDEVTKASRKDAKTLTQTYTSNTSLVAILIATITFAAAFTLPGGYSSDAGSEGLPIMAGKSVFQAFLISDTLAMCSSLSVAFICIIARWGDLEFLLYYRSFTKKLMWFAYMATTTAFATGLYTVVAPRLQWLAVVICVLSVFLPVFTYLLGKWPILKLRYRLGRAFKSEFLDIV</sequence>
<feature type="repeat" description="ANK" evidence="7">
    <location>
        <begin position="324"/>
        <end position="357"/>
    </location>
</feature>
<dbReference type="SUPFAM" id="SSF48403">
    <property type="entry name" value="Ankyrin repeat"/>
    <property type="match status" value="1"/>
</dbReference>
<feature type="transmembrane region" description="Helical" evidence="8">
    <location>
        <begin position="467"/>
        <end position="492"/>
    </location>
</feature>
<feature type="repeat" description="ANK" evidence="7">
    <location>
        <begin position="79"/>
        <end position="111"/>
    </location>
</feature>
<evidence type="ECO:0000313" key="10">
    <source>
        <dbReference type="EMBL" id="TVU27438.1"/>
    </source>
</evidence>
<dbReference type="GO" id="GO:0005886">
    <property type="term" value="C:plasma membrane"/>
    <property type="evidence" value="ECO:0007669"/>
    <property type="project" value="TreeGrafter"/>
</dbReference>
<dbReference type="SMART" id="SM00248">
    <property type="entry name" value="ANK"/>
    <property type="match status" value="9"/>
</dbReference>
<keyword evidence="4 8" id="KW-1133">Transmembrane helix</keyword>
<dbReference type="OrthoDB" id="1164686at2759"/>
<dbReference type="InterPro" id="IPR002110">
    <property type="entry name" value="Ankyrin_rpt"/>
</dbReference>
<evidence type="ECO:0000256" key="3">
    <source>
        <dbReference type="ARBA" id="ARBA00022737"/>
    </source>
</evidence>
<evidence type="ECO:0000256" key="4">
    <source>
        <dbReference type="ARBA" id="ARBA00022989"/>
    </source>
</evidence>
<comment type="caution">
    <text evidence="10">The sequence shown here is derived from an EMBL/GenBank/DDBJ whole genome shotgun (WGS) entry which is preliminary data.</text>
</comment>
<feature type="transmembrane region" description="Helical" evidence="8">
    <location>
        <begin position="425"/>
        <end position="447"/>
    </location>
</feature>
<feature type="domain" description="PGG" evidence="9">
    <location>
        <begin position="425"/>
        <end position="530"/>
    </location>
</feature>
<dbReference type="PANTHER" id="PTHR24186:SF54">
    <property type="entry name" value="PGG DOMAIN-CONTAINING PROTEIN"/>
    <property type="match status" value="1"/>
</dbReference>
<dbReference type="PANTHER" id="PTHR24186">
    <property type="entry name" value="PROTEIN PHOSPHATASE 1 REGULATORY SUBUNIT"/>
    <property type="match status" value="1"/>
</dbReference>
<dbReference type="Gene3D" id="1.25.40.20">
    <property type="entry name" value="Ankyrin repeat-containing domain"/>
    <property type="match status" value="1"/>
</dbReference>
<evidence type="ECO:0000256" key="6">
    <source>
        <dbReference type="ARBA" id="ARBA00023136"/>
    </source>
</evidence>
<feature type="transmembrane region" description="Helical" evidence="8">
    <location>
        <begin position="513"/>
        <end position="531"/>
    </location>
</feature>
<evidence type="ECO:0000256" key="2">
    <source>
        <dbReference type="ARBA" id="ARBA00022692"/>
    </source>
</evidence>